<feature type="transmembrane region" description="Helical" evidence="1">
    <location>
        <begin position="30"/>
        <end position="47"/>
    </location>
</feature>
<evidence type="ECO:0000313" key="3">
    <source>
        <dbReference type="Proteomes" id="UP000054047"/>
    </source>
</evidence>
<dbReference type="Proteomes" id="UP000054047">
    <property type="component" value="Unassembled WGS sequence"/>
</dbReference>
<feature type="transmembrane region" description="Helical" evidence="1">
    <location>
        <begin position="53"/>
        <end position="70"/>
    </location>
</feature>
<name>A0A0C2DQ22_9BILA</name>
<evidence type="ECO:0000256" key="1">
    <source>
        <dbReference type="SAM" id="Phobius"/>
    </source>
</evidence>
<proteinExistence type="predicted"/>
<sequence length="76" mass="8546">MVPKNLKEVIAEKSNATSVRTLLYTKEESLLFDLLYAFLAVGSFVMIYRGSVILPFISVVFLVISTFLNNKIADSR</sequence>
<protein>
    <submittedName>
        <fullName evidence="2">Uncharacterized protein</fullName>
    </submittedName>
</protein>
<gene>
    <name evidence="2" type="ORF">ANCDUO_04927</name>
</gene>
<organism evidence="2 3">
    <name type="scientific">Ancylostoma duodenale</name>
    <dbReference type="NCBI Taxonomy" id="51022"/>
    <lineage>
        <taxon>Eukaryota</taxon>
        <taxon>Metazoa</taxon>
        <taxon>Ecdysozoa</taxon>
        <taxon>Nematoda</taxon>
        <taxon>Chromadorea</taxon>
        <taxon>Rhabditida</taxon>
        <taxon>Rhabditina</taxon>
        <taxon>Rhabditomorpha</taxon>
        <taxon>Strongyloidea</taxon>
        <taxon>Ancylostomatidae</taxon>
        <taxon>Ancylostomatinae</taxon>
        <taxon>Ancylostoma</taxon>
    </lineage>
</organism>
<keyword evidence="3" id="KW-1185">Reference proteome</keyword>
<accession>A0A0C2DQ22</accession>
<reference evidence="2 3" key="1">
    <citation type="submission" date="2013-12" db="EMBL/GenBank/DDBJ databases">
        <title>Draft genome of the parsitic nematode Ancylostoma duodenale.</title>
        <authorList>
            <person name="Mitreva M."/>
        </authorList>
    </citation>
    <scope>NUCLEOTIDE SEQUENCE [LARGE SCALE GENOMIC DNA]</scope>
    <source>
        <strain evidence="2 3">Zhejiang</strain>
    </source>
</reference>
<dbReference type="EMBL" id="KN727886">
    <property type="protein sequence ID" value="KIH64757.1"/>
    <property type="molecule type" value="Genomic_DNA"/>
</dbReference>
<keyword evidence="1" id="KW-1133">Transmembrane helix</keyword>
<keyword evidence="1" id="KW-0812">Transmembrane</keyword>
<evidence type="ECO:0000313" key="2">
    <source>
        <dbReference type="EMBL" id="KIH64757.1"/>
    </source>
</evidence>
<dbReference type="AlphaFoldDB" id="A0A0C2DQ22"/>
<keyword evidence="1" id="KW-0472">Membrane</keyword>